<organism evidence="2 3">
    <name type="scientific">Zhihengliuella salsuginis</name>
    <dbReference type="NCBI Taxonomy" id="578222"/>
    <lineage>
        <taxon>Bacteria</taxon>
        <taxon>Bacillati</taxon>
        <taxon>Actinomycetota</taxon>
        <taxon>Actinomycetes</taxon>
        <taxon>Micrococcales</taxon>
        <taxon>Micrococcaceae</taxon>
        <taxon>Zhihengliuella</taxon>
    </lineage>
</organism>
<sequence>MNNRRTPYAGDMRRARQAATLVLLTAAVLTGCADPGNELPGGTVNAEAEPTLEELRRDAADVAVSFLPLLPGSPTEEELRDRVATKEPSACDNESYRIRLPLGGDGIDDPERFVDEALTIIHELGFSTEDYRRNSQGSDHVNVSGRLPDGRVIALEASPSLTRLHYQTVCSKHESLARAFDAGLEETLDEATESLGKPEPERPSRWGVRG</sequence>
<feature type="region of interest" description="Disordered" evidence="1">
    <location>
        <begin position="189"/>
        <end position="210"/>
    </location>
</feature>
<dbReference type="Proteomes" id="UP000642819">
    <property type="component" value="Unassembled WGS sequence"/>
</dbReference>
<protein>
    <recommendedName>
        <fullName evidence="4">Lipoprotein</fullName>
    </recommendedName>
</protein>
<evidence type="ECO:0000313" key="3">
    <source>
        <dbReference type="Proteomes" id="UP000642819"/>
    </source>
</evidence>
<dbReference type="PROSITE" id="PS51257">
    <property type="entry name" value="PROKAR_LIPOPROTEIN"/>
    <property type="match status" value="1"/>
</dbReference>
<gene>
    <name evidence="2" type="ORF">GCM10008096_03340</name>
</gene>
<dbReference type="EMBL" id="BMXK01000001">
    <property type="protein sequence ID" value="GHD00267.1"/>
    <property type="molecule type" value="Genomic_DNA"/>
</dbReference>
<evidence type="ECO:0000256" key="1">
    <source>
        <dbReference type="SAM" id="MobiDB-lite"/>
    </source>
</evidence>
<reference evidence="3" key="1">
    <citation type="journal article" date="2019" name="Int. J. Syst. Evol. Microbiol.">
        <title>The Global Catalogue of Microorganisms (GCM) 10K type strain sequencing project: providing services to taxonomists for standard genome sequencing and annotation.</title>
        <authorList>
            <consortium name="The Broad Institute Genomics Platform"/>
            <consortium name="The Broad Institute Genome Sequencing Center for Infectious Disease"/>
            <person name="Wu L."/>
            <person name="Ma J."/>
        </authorList>
    </citation>
    <scope>NUCLEOTIDE SEQUENCE [LARGE SCALE GENOMIC DNA]</scope>
    <source>
        <strain evidence="3">KCTC 19466</strain>
    </source>
</reference>
<evidence type="ECO:0000313" key="2">
    <source>
        <dbReference type="EMBL" id="GHD00267.1"/>
    </source>
</evidence>
<dbReference type="RefSeq" id="WP_189348358.1">
    <property type="nucleotide sequence ID" value="NZ_BMXK01000001.1"/>
</dbReference>
<evidence type="ECO:0008006" key="4">
    <source>
        <dbReference type="Google" id="ProtNLM"/>
    </source>
</evidence>
<keyword evidence="3" id="KW-1185">Reference proteome</keyword>
<comment type="caution">
    <text evidence="2">The sequence shown here is derived from an EMBL/GenBank/DDBJ whole genome shotgun (WGS) entry which is preliminary data.</text>
</comment>
<accession>A0ABQ3GBX7</accession>
<name>A0ABQ3GBX7_9MICC</name>
<proteinExistence type="predicted"/>